<organism evidence="3 4">
    <name type="scientific">Nocardia terpenica</name>
    <dbReference type="NCBI Taxonomy" id="455432"/>
    <lineage>
        <taxon>Bacteria</taxon>
        <taxon>Bacillati</taxon>
        <taxon>Actinomycetota</taxon>
        <taxon>Actinomycetes</taxon>
        <taxon>Mycobacteriales</taxon>
        <taxon>Nocardiaceae</taxon>
        <taxon>Nocardia</taxon>
    </lineage>
</organism>
<protein>
    <recommendedName>
        <fullName evidence="2">CAAX prenyl protease 2/Lysostaphin resistance protein A-like domain-containing protein</fullName>
    </recommendedName>
</protein>
<proteinExistence type="predicted"/>
<keyword evidence="1" id="KW-0812">Transmembrane</keyword>
<name>A0A164NJH0_9NOCA</name>
<dbReference type="GO" id="GO:0004175">
    <property type="term" value="F:endopeptidase activity"/>
    <property type="evidence" value="ECO:0007669"/>
    <property type="project" value="UniProtKB-ARBA"/>
</dbReference>
<comment type="caution">
    <text evidence="3">The sequence shown here is derived from an EMBL/GenBank/DDBJ whole genome shotgun (WGS) entry which is preliminary data.</text>
</comment>
<evidence type="ECO:0000259" key="2">
    <source>
        <dbReference type="Pfam" id="PF02517"/>
    </source>
</evidence>
<evidence type="ECO:0000313" key="4">
    <source>
        <dbReference type="Proteomes" id="UP000076512"/>
    </source>
</evidence>
<dbReference type="InterPro" id="IPR003675">
    <property type="entry name" value="Rce1/LyrA-like_dom"/>
</dbReference>
<accession>A0A164NJH0</accession>
<keyword evidence="4" id="KW-1185">Reference proteome</keyword>
<keyword evidence="1" id="KW-1133">Transmembrane helix</keyword>
<feature type="transmembrane region" description="Helical" evidence="1">
    <location>
        <begin position="124"/>
        <end position="143"/>
    </location>
</feature>
<dbReference type="EMBL" id="LWGR01000005">
    <property type="protein sequence ID" value="KZM74427.1"/>
    <property type="molecule type" value="Genomic_DNA"/>
</dbReference>
<sequence>MGYPLAAVALWSAHRLLGLGADELGLRVSHRTASEFAKAMGAGYLSMWLGMVVVLGFMPSWLDDSVIAALGERPVWDRVQGSVRAGWVEETVLLALPMAIASRLRWPWWAQLIVLVVLRLPFHLYYGPGALAAVLAWVALLRFAYARTVLVWPFMAAHILYDLNVWLFTGLVRPLLTLVLLGLGVWASVTWWRSGAAPDRRKLPSRWRGQ</sequence>
<reference evidence="3 4" key="1">
    <citation type="submission" date="2016-04" db="EMBL/GenBank/DDBJ databases">
        <authorList>
            <person name="Evans L.H."/>
            <person name="Alamgir A."/>
            <person name="Owens N."/>
            <person name="Weber N.D."/>
            <person name="Virtaneva K."/>
            <person name="Barbian K."/>
            <person name="Babar A."/>
            <person name="Rosenke K."/>
        </authorList>
    </citation>
    <scope>NUCLEOTIDE SEQUENCE [LARGE SCALE GENOMIC DNA]</scope>
    <source>
        <strain evidence="3 4">IFM 0406</strain>
    </source>
</reference>
<dbReference type="Pfam" id="PF02517">
    <property type="entry name" value="Rce1-like"/>
    <property type="match status" value="1"/>
</dbReference>
<feature type="domain" description="CAAX prenyl protease 2/Lysostaphin resistance protein A-like" evidence="2">
    <location>
        <begin position="76"/>
        <end position="163"/>
    </location>
</feature>
<keyword evidence="1" id="KW-0472">Membrane</keyword>
<feature type="transmembrane region" description="Helical" evidence="1">
    <location>
        <begin position="42"/>
        <end position="62"/>
    </location>
</feature>
<dbReference type="AlphaFoldDB" id="A0A164NJH0"/>
<feature type="transmembrane region" description="Helical" evidence="1">
    <location>
        <begin position="150"/>
        <end position="169"/>
    </location>
</feature>
<feature type="transmembrane region" description="Helical" evidence="1">
    <location>
        <begin position="175"/>
        <end position="192"/>
    </location>
</feature>
<gene>
    <name evidence="3" type="ORF">AWN90_25480</name>
</gene>
<dbReference type="Proteomes" id="UP000076512">
    <property type="component" value="Unassembled WGS sequence"/>
</dbReference>
<evidence type="ECO:0000256" key="1">
    <source>
        <dbReference type="SAM" id="Phobius"/>
    </source>
</evidence>
<dbReference type="GO" id="GO:0080120">
    <property type="term" value="P:CAAX-box protein maturation"/>
    <property type="evidence" value="ECO:0007669"/>
    <property type="project" value="UniProtKB-ARBA"/>
</dbReference>
<evidence type="ECO:0000313" key="3">
    <source>
        <dbReference type="EMBL" id="KZM74427.1"/>
    </source>
</evidence>